<accession>A0A077L9D3</accession>
<dbReference type="HOGENOM" id="CLU_1029811_0_0_14"/>
<organism evidence="2 3">
    <name type="scientific">Metamycoplasma canadense</name>
    <dbReference type="NCBI Taxonomy" id="29554"/>
    <lineage>
        <taxon>Bacteria</taxon>
        <taxon>Bacillati</taxon>
        <taxon>Mycoplasmatota</taxon>
        <taxon>Mycoplasmoidales</taxon>
        <taxon>Metamycoplasmataceae</taxon>
        <taxon>Metamycoplasma</taxon>
    </lineage>
</organism>
<keyword evidence="1" id="KW-0472">Membrane</keyword>
<feature type="transmembrane region" description="Helical" evidence="1">
    <location>
        <begin position="72"/>
        <end position="94"/>
    </location>
</feature>
<dbReference type="Proteomes" id="UP000031641">
    <property type="component" value="Chromosome"/>
</dbReference>
<dbReference type="KEGG" id="mcan:MCAN360_0532"/>
<keyword evidence="1" id="KW-0812">Transmembrane</keyword>
<sequence>MYYYFIIINEVNKMNNRKNEFKKIKKHELYSNWFLILLISIIFVIWFLIIYMVSIFESQYSKDSTFKIVNDIIVSIFTGLISGILSIILAFIFLDLSKRANIKDYFSYYSYLNSLRNKSKFAFFKDSKIPQNLYNKNSNQLTKTEFITLVANILNYTIASPQYKNLLNEIESDFAIHAFLRPNFAKQRKIAIIRIISIDILIPIFIMSILIFSIWFLYYKKNEKTYPISALVRILIIFTANIFSLSVSISIYEFYILNSVKNYNTFNDFYFLSFNNFQFKFLNSSLIRK</sequence>
<feature type="transmembrane region" description="Helical" evidence="1">
    <location>
        <begin position="230"/>
        <end position="252"/>
    </location>
</feature>
<evidence type="ECO:0000313" key="2">
    <source>
        <dbReference type="EMBL" id="BAP39648.1"/>
    </source>
</evidence>
<feature type="transmembrane region" description="Helical" evidence="1">
    <location>
        <begin position="32"/>
        <end position="52"/>
    </location>
</feature>
<dbReference type="AlphaFoldDB" id="A0A077L9D3"/>
<proteinExistence type="predicted"/>
<feature type="transmembrane region" description="Helical" evidence="1">
    <location>
        <begin position="191"/>
        <end position="218"/>
    </location>
</feature>
<keyword evidence="1" id="KW-1133">Transmembrane helix</keyword>
<gene>
    <name evidence="2" type="ORF">MCAN360_0532</name>
</gene>
<name>A0A077L9D3_9BACT</name>
<protein>
    <submittedName>
        <fullName evidence="2">Uncharacterized protein</fullName>
    </submittedName>
</protein>
<reference evidence="3" key="1">
    <citation type="journal article" date="2014" name="Genome Announc.">
        <title>Complete Genome Sequence of Mycoplasma canadense Strain HAZ 360_1 from Bovine Mastitic Milk in Japan.</title>
        <authorList>
            <person name="Hata E."/>
        </authorList>
    </citation>
    <scope>NUCLEOTIDE SEQUENCE [LARGE SCALE GENOMIC DNA]</scope>
    <source>
        <strain evidence="3">HAZ360_1</strain>
    </source>
</reference>
<dbReference type="EMBL" id="AP014631">
    <property type="protein sequence ID" value="BAP39648.1"/>
    <property type="molecule type" value="Genomic_DNA"/>
</dbReference>
<keyword evidence="3" id="KW-1185">Reference proteome</keyword>
<evidence type="ECO:0000313" key="3">
    <source>
        <dbReference type="Proteomes" id="UP000031641"/>
    </source>
</evidence>
<evidence type="ECO:0000256" key="1">
    <source>
        <dbReference type="SAM" id="Phobius"/>
    </source>
</evidence>